<dbReference type="HOGENOM" id="CLU_1392524_0_0_1"/>
<evidence type="ECO:0000256" key="1">
    <source>
        <dbReference type="SAM" id="Coils"/>
    </source>
</evidence>
<protein>
    <recommendedName>
        <fullName evidence="6">BZIP domain-containing protein</fullName>
    </recommendedName>
</protein>
<dbReference type="KEGG" id="gtt:GUITHDRAFT_134323"/>
<accession>L1JSG2</accession>
<keyword evidence="5" id="KW-1185">Reference proteome</keyword>
<reference evidence="4" key="3">
    <citation type="submission" date="2015-06" db="UniProtKB">
        <authorList>
            <consortium name="EnsemblProtists"/>
        </authorList>
    </citation>
    <scope>IDENTIFICATION</scope>
</reference>
<proteinExistence type="predicted"/>
<dbReference type="EMBL" id="JH992975">
    <property type="protein sequence ID" value="EKX51377.1"/>
    <property type="molecule type" value="Genomic_DNA"/>
</dbReference>
<keyword evidence="1" id="KW-0175">Coiled coil</keyword>
<evidence type="ECO:0000313" key="3">
    <source>
        <dbReference type="EMBL" id="EKX51377.1"/>
    </source>
</evidence>
<dbReference type="PaxDb" id="55529-EKX51377"/>
<feature type="coiled-coil region" evidence="1">
    <location>
        <begin position="76"/>
        <end position="173"/>
    </location>
</feature>
<evidence type="ECO:0008006" key="6">
    <source>
        <dbReference type="Google" id="ProtNLM"/>
    </source>
</evidence>
<evidence type="ECO:0000256" key="2">
    <source>
        <dbReference type="SAM" id="SignalP"/>
    </source>
</evidence>
<name>L1JSG2_GUITC</name>
<reference evidence="3 5" key="1">
    <citation type="journal article" date="2012" name="Nature">
        <title>Algal genomes reveal evolutionary mosaicism and the fate of nucleomorphs.</title>
        <authorList>
            <consortium name="DOE Joint Genome Institute"/>
            <person name="Curtis B.A."/>
            <person name="Tanifuji G."/>
            <person name="Burki F."/>
            <person name="Gruber A."/>
            <person name="Irimia M."/>
            <person name="Maruyama S."/>
            <person name="Arias M.C."/>
            <person name="Ball S.G."/>
            <person name="Gile G.H."/>
            <person name="Hirakawa Y."/>
            <person name="Hopkins J.F."/>
            <person name="Kuo A."/>
            <person name="Rensing S.A."/>
            <person name="Schmutz J."/>
            <person name="Symeonidi A."/>
            <person name="Elias M."/>
            <person name="Eveleigh R.J."/>
            <person name="Herman E.K."/>
            <person name="Klute M.J."/>
            <person name="Nakayama T."/>
            <person name="Obornik M."/>
            <person name="Reyes-Prieto A."/>
            <person name="Armbrust E.V."/>
            <person name="Aves S.J."/>
            <person name="Beiko R.G."/>
            <person name="Coutinho P."/>
            <person name="Dacks J.B."/>
            <person name="Durnford D.G."/>
            <person name="Fast N.M."/>
            <person name="Green B.R."/>
            <person name="Grisdale C.J."/>
            <person name="Hempel F."/>
            <person name="Henrissat B."/>
            <person name="Hoppner M.P."/>
            <person name="Ishida K."/>
            <person name="Kim E."/>
            <person name="Koreny L."/>
            <person name="Kroth P.G."/>
            <person name="Liu Y."/>
            <person name="Malik S.B."/>
            <person name="Maier U.G."/>
            <person name="McRose D."/>
            <person name="Mock T."/>
            <person name="Neilson J.A."/>
            <person name="Onodera N.T."/>
            <person name="Poole A.M."/>
            <person name="Pritham E.J."/>
            <person name="Richards T.A."/>
            <person name="Rocap G."/>
            <person name="Roy S.W."/>
            <person name="Sarai C."/>
            <person name="Schaack S."/>
            <person name="Shirato S."/>
            <person name="Slamovits C.H."/>
            <person name="Spencer D.F."/>
            <person name="Suzuki S."/>
            <person name="Worden A.Z."/>
            <person name="Zauner S."/>
            <person name="Barry K."/>
            <person name="Bell C."/>
            <person name="Bharti A.K."/>
            <person name="Crow J.A."/>
            <person name="Grimwood J."/>
            <person name="Kramer R."/>
            <person name="Lindquist E."/>
            <person name="Lucas S."/>
            <person name="Salamov A."/>
            <person name="McFadden G.I."/>
            <person name="Lane C.E."/>
            <person name="Keeling P.J."/>
            <person name="Gray M.W."/>
            <person name="Grigoriev I.V."/>
            <person name="Archibald J.M."/>
        </authorList>
    </citation>
    <scope>NUCLEOTIDE SEQUENCE</scope>
    <source>
        <strain evidence="3 5">CCMP2712</strain>
    </source>
</reference>
<evidence type="ECO:0000313" key="4">
    <source>
        <dbReference type="EnsemblProtists" id="EKX51377"/>
    </source>
</evidence>
<dbReference type="EnsemblProtists" id="EKX51377">
    <property type="protein sequence ID" value="EKX51377"/>
    <property type="gene ID" value="GUITHDRAFT_134323"/>
</dbReference>
<dbReference type="Proteomes" id="UP000011087">
    <property type="component" value="Unassembled WGS sequence"/>
</dbReference>
<reference evidence="5" key="2">
    <citation type="submission" date="2012-11" db="EMBL/GenBank/DDBJ databases">
        <authorList>
            <person name="Kuo A."/>
            <person name="Curtis B.A."/>
            <person name="Tanifuji G."/>
            <person name="Burki F."/>
            <person name="Gruber A."/>
            <person name="Irimia M."/>
            <person name="Maruyama S."/>
            <person name="Arias M.C."/>
            <person name="Ball S.G."/>
            <person name="Gile G.H."/>
            <person name="Hirakawa Y."/>
            <person name="Hopkins J.F."/>
            <person name="Rensing S.A."/>
            <person name="Schmutz J."/>
            <person name="Symeonidi A."/>
            <person name="Elias M."/>
            <person name="Eveleigh R.J."/>
            <person name="Herman E.K."/>
            <person name="Klute M.J."/>
            <person name="Nakayama T."/>
            <person name="Obornik M."/>
            <person name="Reyes-Prieto A."/>
            <person name="Armbrust E.V."/>
            <person name="Aves S.J."/>
            <person name="Beiko R.G."/>
            <person name="Coutinho P."/>
            <person name="Dacks J.B."/>
            <person name="Durnford D.G."/>
            <person name="Fast N.M."/>
            <person name="Green B.R."/>
            <person name="Grisdale C."/>
            <person name="Hempe F."/>
            <person name="Henrissat B."/>
            <person name="Hoppner M.P."/>
            <person name="Ishida K.-I."/>
            <person name="Kim E."/>
            <person name="Koreny L."/>
            <person name="Kroth P.G."/>
            <person name="Liu Y."/>
            <person name="Malik S.-B."/>
            <person name="Maier U.G."/>
            <person name="McRose D."/>
            <person name="Mock T."/>
            <person name="Neilson J.A."/>
            <person name="Onodera N.T."/>
            <person name="Poole A.M."/>
            <person name="Pritham E.J."/>
            <person name="Richards T.A."/>
            <person name="Rocap G."/>
            <person name="Roy S.W."/>
            <person name="Sarai C."/>
            <person name="Schaack S."/>
            <person name="Shirato S."/>
            <person name="Slamovits C.H."/>
            <person name="Spencer D.F."/>
            <person name="Suzuki S."/>
            <person name="Worden A.Z."/>
            <person name="Zauner S."/>
            <person name="Barry K."/>
            <person name="Bell C."/>
            <person name="Bharti A.K."/>
            <person name="Crow J.A."/>
            <person name="Grimwood J."/>
            <person name="Kramer R."/>
            <person name="Lindquist E."/>
            <person name="Lucas S."/>
            <person name="Salamov A."/>
            <person name="McFadden G.I."/>
            <person name="Lane C.E."/>
            <person name="Keeling P.J."/>
            <person name="Gray M.W."/>
            <person name="Grigoriev I.V."/>
            <person name="Archibald J.M."/>
        </authorList>
    </citation>
    <scope>NUCLEOTIDE SEQUENCE</scope>
    <source>
        <strain evidence="5">CCMP2712</strain>
    </source>
</reference>
<gene>
    <name evidence="3" type="ORF">GUITHDRAFT_134323</name>
</gene>
<dbReference type="AlphaFoldDB" id="L1JSG2"/>
<sequence>MASALWLVLLRHVLWVHQAATHGTEIAESRGLYFSLASCLTCQANMMPPLAKLRGSGPSKGFSNKRRLKLSADKRKQKARVIANNNEQKKAQLEVERVRVELGKLQAKIIASNNEQEKAQLEIERVRVELEYIQARIIASNNEQEKTELRAQEAAKKAELQELKLNLQKHSMRHEEISQYFSSDGGKQSRSLLGFM</sequence>
<feature type="chain" id="PRO_5008771692" description="BZIP domain-containing protein" evidence="2">
    <location>
        <begin position="20"/>
        <end position="196"/>
    </location>
</feature>
<feature type="signal peptide" evidence="2">
    <location>
        <begin position="1"/>
        <end position="19"/>
    </location>
</feature>
<keyword evidence="2" id="KW-0732">Signal</keyword>
<dbReference type="GeneID" id="17308141"/>
<organism evidence="3">
    <name type="scientific">Guillardia theta (strain CCMP2712)</name>
    <name type="common">Cryptophyte</name>
    <dbReference type="NCBI Taxonomy" id="905079"/>
    <lineage>
        <taxon>Eukaryota</taxon>
        <taxon>Cryptophyceae</taxon>
        <taxon>Pyrenomonadales</taxon>
        <taxon>Geminigeraceae</taxon>
        <taxon>Guillardia</taxon>
    </lineage>
</organism>
<dbReference type="RefSeq" id="XP_005838357.1">
    <property type="nucleotide sequence ID" value="XM_005838300.1"/>
</dbReference>
<evidence type="ECO:0000313" key="5">
    <source>
        <dbReference type="Proteomes" id="UP000011087"/>
    </source>
</evidence>